<protein>
    <recommendedName>
        <fullName evidence="3">Solute-binding protein family 3/N-terminal domain-containing protein</fullName>
    </recommendedName>
</protein>
<accession>A0ABT9GZZ0</accession>
<reference evidence="1 2" key="1">
    <citation type="submission" date="2023-08" db="EMBL/GenBank/DDBJ databases">
        <authorList>
            <person name="Joshi A."/>
            <person name="Thite S."/>
        </authorList>
    </citation>
    <scope>NUCLEOTIDE SEQUENCE [LARGE SCALE GENOMIC DNA]</scope>
    <source>
        <strain evidence="1 2">AC40</strain>
    </source>
</reference>
<keyword evidence="2" id="KW-1185">Reference proteome</keyword>
<dbReference type="RefSeq" id="WP_305893895.1">
    <property type="nucleotide sequence ID" value="NZ_JAUZVZ010000013.1"/>
</dbReference>
<evidence type="ECO:0008006" key="3">
    <source>
        <dbReference type="Google" id="ProtNLM"/>
    </source>
</evidence>
<proteinExistence type="predicted"/>
<sequence>MTILTAIDLAELHRQYIACETRDSRLMDHWQQFGFNPERHMALTVRKAQCIELLLQQRIDLLIWNEYYEDQLQQELTKQSTELVRLAAIEDVRLYLAFSLDHSEAYIQRWQHALEQSYRDGRMRALYQGTYPEELIERLETFAQQPVQRD</sequence>
<dbReference type="SUPFAM" id="SSF53850">
    <property type="entry name" value="Periplasmic binding protein-like II"/>
    <property type="match status" value="1"/>
</dbReference>
<evidence type="ECO:0000313" key="2">
    <source>
        <dbReference type="Proteomes" id="UP001231616"/>
    </source>
</evidence>
<name>A0ABT9GZZ0_9GAMM</name>
<comment type="caution">
    <text evidence="1">The sequence shown here is derived from an EMBL/GenBank/DDBJ whole genome shotgun (WGS) entry which is preliminary data.</text>
</comment>
<evidence type="ECO:0000313" key="1">
    <source>
        <dbReference type="EMBL" id="MDP4536630.1"/>
    </source>
</evidence>
<gene>
    <name evidence="1" type="ORF">Q3O60_10555</name>
</gene>
<dbReference type="EMBL" id="JAUZVZ010000013">
    <property type="protein sequence ID" value="MDP4536630.1"/>
    <property type="molecule type" value="Genomic_DNA"/>
</dbReference>
<organism evidence="1 2">
    <name type="scientific">Alkalimonas collagenimarina</name>
    <dbReference type="NCBI Taxonomy" id="400390"/>
    <lineage>
        <taxon>Bacteria</taxon>
        <taxon>Pseudomonadati</taxon>
        <taxon>Pseudomonadota</taxon>
        <taxon>Gammaproteobacteria</taxon>
        <taxon>Alkalimonas</taxon>
    </lineage>
</organism>
<dbReference type="Proteomes" id="UP001231616">
    <property type="component" value="Unassembled WGS sequence"/>
</dbReference>